<keyword evidence="3" id="KW-1185">Reference proteome</keyword>
<dbReference type="STRING" id="765440.A0A0C3BFC6"/>
<dbReference type="OrthoDB" id="3268967at2759"/>
<organism evidence="2 3">
    <name type="scientific">Piloderma croceum (strain F 1598)</name>
    <dbReference type="NCBI Taxonomy" id="765440"/>
    <lineage>
        <taxon>Eukaryota</taxon>
        <taxon>Fungi</taxon>
        <taxon>Dikarya</taxon>
        <taxon>Basidiomycota</taxon>
        <taxon>Agaricomycotina</taxon>
        <taxon>Agaricomycetes</taxon>
        <taxon>Agaricomycetidae</taxon>
        <taxon>Atheliales</taxon>
        <taxon>Atheliaceae</taxon>
        <taxon>Piloderma</taxon>
    </lineage>
</organism>
<feature type="non-terminal residue" evidence="2">
    <location>
        <position position="92"/>
    </location>
</feature>
<dbReference type="InParanoid" id="A0A0C3BFC6"/>
<reference evidence="2 3" key="1">
    <citation type="submission" date="2014-04" db="EMBL/GenBank/DDBJ databases">
        <authorList>
            <consortium name="DOE Joint Genome Institute"/>
            <person name="Kuo A."/>
            <person name="Tarkka M."/>
            <person name="Buscot F."/>
            <person name="Kohler A."/>
            <person name="Nagy L.G."/>
            <person name="Floudas D."/>
            <person name="Copeland A."/>
            <person name="Barry K.W."/>
            <person name="Cichocki N."/>
            <person name="Veneault-Fourrey C."/>
            <person name="LaButti K."/>
            <person name="Lindquist E.A."/>
            <person name="Lipzen A."/>
            <person name="Lundell T."/>
            <person name="Morin E."/>
            <person name="Murat C."/>
            <person name="Sun H."/>
            <person name="Tunlid A."/>
            <person name="Henrissat B."/>
            <person name="Grigoriev I.V."/>
            <person name="Hibbett D.S."/>
            <person name="Martin F."/>
            <person name="Nordberg H.P."/>
            <person name="Cantor M.N."/>
            <person name="Hua S.X."/>
        </authorList>
    </citation>
    <scope>NUCLEOTIDE SEQUENCE [LARGE SCALE GENOMIC DNA]</scope>
    <source>
        <strain evidence="2 3">F 1598</strain>
    </source>
</reference>
<evidence type="ECO:0000313" key="2">
    <source>
        <dbReference type="EMBL" id="KIM85003.1"/>
    </source>
</evidence>
<dbReference type="HOGENOM" id="CLU_142395_0_0_1"/>
<name>A0A0C3BFC6_PILCF</name>
<dbReference type="EMBL" id="KN832986">
    <property type="protein sequence ID" value="KIM85003.1"/>
    <property type="molecule type" value="Genomic_DNA"/>
</dbReference>
<reference evidence="3" key="2">
    <citation type="submission" date="2015-01" db="EMBL/GenBank/DDBJ databases">
        <title>Evolutionary Origins and Diversification of the Mycorrhizal Mutualists.</title>
        <authorList>
            <consortium name="DOE Joint Genome Institute"/>
            <consortium name="Mycorrhizal Genomics Consortium"/>
            <person name="Kohler A."/>
            <person name="Kuo A."/>
            <person name="Nagy L.G."/>
            <person name="Floudas D."/>
            <person name="Copeland A."/>
            <person name="Barry K.W."/>
            <person name="Cichocki N."/>
            <person name="Veneault-Fourrey C."/>
            <person name="LaButti K."/>
            <person name="Lindquist E.A."/>
            <person name="Lipzen A."/>
            <person name="Lundell T."/>
            <person name="Morin E."/>
            <person name="Murat C."/>
            <person name="Riley R."/>
            <person name="Ohm R."/>
            <person name="Sun H."/>
            <person name="Tunlid A."/>
            <person name="Henrissat B."/>
            <person name="Grigoriev I.V."/>
            <person name="Hibbett D.S."/>
            <person name="Martin F."/>
        </authorList>
    </citation>
    <scope>NUCLEOTIDE SEQUENCE [LARGE SCALE GENOMIC DNA]</scope>
    <source>
        <strain evidence="3">F 1598</strain>
    </source>
</reference>
<dbReference type="AlphaFoldDB" id="A0A0C3BFC6"/>
<accession>A0A0C3BFC6</accession>
<protein>
    <submittedName>
        <fullName evidence="2">Uncharacterized protein</fullName>
    </submittedName>
</protein>
<evidence type="ECO:0000256" key="1">
    <source>
        <dbReference type="SAM" id="MobiDB-lite"/>
    </source>
</evidence>
<dbReference type="Proteomes" id="UP000054166">
    <property type="component" value="Unassembled WGS sequence"/>
</dbReference>
<proteinExistence type="predicted"/>
<gene>
    <name evidence="2" type="ORF">PILCRDRAFT_28977</name>
</gene>
<sequence>MNTVNASTNFSGFQLHLGCSPQIIPPMIPSDLPDELADAGQLATKILKDLEHDIAQARDNLLHAKIQQAHHASASRSPDPTYAIGNSIMLST</sequence>
<evidence type="ECO:0000313" key="3">
    <source>
        <dbReference type="Proteomes" id="UP000054166"/>
    </source>
</evidence>
<feature type="region of interest" description="Disordered" evidence="1">
    <location>
        <begin position="68"/>
        <end position="92"/>
    </location>
</feature>